<feature type="domain" description="PDZ" evidence="6">
    <location>
        <begin position="278"/>
        <end position="369"/>
    </location>
</feature>
<dbReference type="RefSeq" id="WP_137089574.1">
    <property type="nucleotide sequence ID" value="NZ_CP028923.1"/>
</dbReference>
<keyword evidence="3" id="KW-0378">Hydrolase</keyword>
<dbReference type="Gene3D" id="2.30.42.10">
    <property type="match status" value="2"/>
</dbReference>
<evidence type="ECO:0000313" key="8">
    <source>
        <dbReference type="Proteomes" id="UP000298616"/>
    </source>
</evidence>
<dbReference type="InterPro" id="IPR001940">
    <property type="entry name" value="Peptidase_S1C"/>
</dbReference>
<dbReference type="Pfam" id="PF13365">
    <property type="entry name" value="Trypsin_2"/>
    <property type="match status" value="1"/>
</dbReference>
<evidence type="ECO:0000256" key="2">
    <source>
        <dbReference type="ARBA" id="ARBA00022670"/>
    </source>
</evidence>
<evidence type="ECO:0000313" key="7">
    <source>
        <dbReference type="EMBL" id="QCK13981.1"/>
    </source>
</evidence>
<proteinExistence type="inferred from homology"/>
<dbReference type="PROSITE" id="PS50106">
    <property type="entry name" value="PDZ"/>
    <property type="match status" value="1"/>
</dbReference>
<comment type="similarity">
    <text evidence="1">Belongs to the peptidase S1C family.</text>
</comment>
<dbReference type="InterPro" id="IPR009003">
    <property type="entry name" value="Peptidase_S1_PA"/>
</dbReference>
<dbReference type="PRINTS" id="PR00834">
    <property type="entry name" value="PROTEASES2C"/>
</dbReference>
<dbReference type="KEGG" id="fpf:DCC35_04040"/>
<keyword evidence="4" id="KW-0720">Serine protease</keyword>
<dbReference type="PANTHER" id="PTHR43343">
    <property type="entry name" value="PEPTIDASE S12"/>
    <property type="match status" value="1"/>
</dbReference>
<gene>
    <name evidence="7" type="ORF">DCC35_04040</name>
</gene>
<dbReference type="SUPFAM" id="SSF50156">
    <property type="entry name" value="PDZ domain-like"/>
    <property type="match status" value="1"/>
</dbReference>
<accession>A0A4D7JE81</accession>
<dbReference type="GO" id="GO:0004252">
    <property type="term" value="F:serine-type endopeptidase activity"/>
    <property type="evidence" value="ECO:0007669"/>
    <property type="project" value="InterPro"/>
</dbReference>
<dbReference type="AlphaFoldDB" id="A0A4D7JE81"/>
<evidence type="ECO:0000256" key="4">
    <source>
        <dbReference type="ARBA" id="ARBA00022825"/>
    </source>
</evidence>
<dbReference type="Proteomes" id="UP000298616">
    <property type="component" value="Chromosome"/>
</dbReference>
<name>A0A4D7JE81_9BACT</name>
<keyword evidence="2 7" id="KW-0645">Protease</keyword>
<dbReference type="SMART" id="SM00228">
    <property type="entry name" value="PDZ"/>
    <property type="match status" value="2"/>
</dbReference>
<dbReference type="Pfam" id="PF13180">
    <property type="entry name" value="PDZ_2"/>
    <property type="match status" value="1"/>
</dbReference>
<dbReference type="Gene3D" id="2.40.10.120">
    <property type="match status" value="1"/>
</dbReference>
<sequence>MKKTLFVILVSFLSGIAGAFFYSKISVVPTDDDDFVFASNELGHSQTQFTSDNSSNITRAGIENINIDFREASEKATESVVYIKTMASGRSGDSFYEWFFGGGSPSPRVSSGSGVIYTSDGFIITNNHVIQGADRIEVMAKQRSYEATVIGTDPSTDIAVLKIEAKNLPAIEIASSREVAVGEWVLAVGNPFNLTSTVTAGIVSAKGRSINILKGNFPIESFIQTDAAINPGNSGGALVNANGELIGINTAILSKTGSYAGYGFAVPIDIAKKVVNDLINYREVQKAFIGASVIDITYENREYSPDGSTDGVLITKLNNNGAAEESGLEEGDMIIRINDIPVPNKTAYDETLGYFSPGDKVTVYAKRDDDIISRQLTLTNALGTTNLIKREFYSSERLGADFESLSPDELKAFDVEGGLRIKNVKPGLIERMDLTEEFIITKVNGEVIDSAQELADILQQARGRVVVEGINQRGVKGYFSYLF</sequence>
<dbReference type="EMBL" id="CP028923">
    <property type="protein sequence ID" value="QCK13981.1"/>
    <property type="molecule type" value="Genomic_DNA"/>
</dbReference>
<evidence type="ECO:0000256" key="1">
    <source>
        <dbReference type="ARBA" id="ARBA00010541"/>
    </source>
</evidence>
<dbReference type="SUPFAM" id="SSF50494">
    <property type="entry name" value="Trypsin-like serine proteases"/>
    <property type="match status" value="1"/>
</dbReference>
<evidence type="ECO:0000259" key="6">
    <source>
        <dbReference type="PROSITE" id="PS50106"/>
    </source>
</evidence>
<feature type="signal peptide" evidence="5">
    <location>
        <begin position="1"/>
        <end position="19"/>
    </location>
</feature>
<dbReference type="InterPro" id="IPR001478">
    <property type="entry name" value="PDZ"/>
</dbReference>
<keyword evidence="5" id="KW-0732">Signal</keyword>
<feature type="chain" id="PRO_5020988861" evidence="5">
    <location>
        <begin position="20"/>
        <end position="483"/>
    </location>
</feature>
<protein>
    <submittedName>
        <fullName evidence="7">Serine protease</fullName>
    </submittedName>
</protein>
<dbReference type="GO" id="GO:0006508">
    <property type="term" value="P:proteolysis"/>
    <property type="evidence" value="ECO:0007669"/>
    <property type="project" value="UniProtKB-KW"/>
</dbReference>
<dbReference type="OrthoDB" id="9758917at2"/>
<organism evidence="7 8">
    <name type="scientific">Mangrovivirga cuniculi</name>
    <dbReference type="NCBI Taxonomy" id="2715131"/>
    <lineage>
        <taxon>Bacteria</taxon>
        <taxon>Pseudomonadati</taxon>
        <taxon>Bacteroidota</taxon>
        <taxon>Cytophagia</taxon>
        <taxon>Cytophagales</taxon>
        <taxon>Mangrovivirgaceae</taxon>
        <taxon>Mangrovivirga</taxon>
    </lineage>
</organism>
<dbReference type="InterPro" id="IPR036034">
    <property type="entry name" value="PDZ_sf"/>
</dbReference>
<keyword evidence="8" id="KW-1185">Reference proteome</keyword>
<evidence type="ECO:0000256" key="3">
    <source>
        <dbReference type="ARBA" id="ARBA00022801"/>
    </source>
</evidence>
<reference evidence="7 8" key="1">
    <citation type="submission" date="2018-04" db="EMBL/GenBank/DDBJ databases">
        <title>Complete genome uncultured novel isolate.</title>
        <authorList>
            <person name="Merlino G."/>
        </authorList>
    </citation>
    <scope>NUCLEOTIDE SEQUENCE [LARGE SCALE GENOMIC DNA]</scope>
    <source>
        <strain evidence="8">R1DC9</strain>
    </source>
</reference>
<dbReference type="FunFam" id="2.40.10.10:FF:000001">
    <property type="entry name" value="Periplasmic serine protease DegS"/>
    <property type="match status" value="1"/>
</dbReference>
<dbReference type="PANTHER" id="PTHR43343:SF3">
    <property type="entry name" value="PROTEASE DO-LIKE 8, CHLOROPLASTIC"/>
    <property type="match status" value="1"/>
</dbReference>
<dbReference type="InterPro" id="IPR051201">
    <property type="entry name" value="Chloro_Bact_Ser_Proteases"/>
</dbReference>
<evidence type="ECO:0000256" key="5">
    <source>
        <dbReference type="SAM" id="SignalP"/>
    </source>
</evidence>